<sequence>MSARPLYARAASDNAGSLAVLRRAGFAVIGTEVSYASARKAEIEETVLRLG</sequence>
<dbReference type="EMBL" id="JBHEZZ010000036">
    <property type="protein sequence ID" value="MFC1406950.1"/>
    <property type="molecule type" value="Genomic_DNA"/>
</dbReference>
<name>A0ABV6UZQ7_9ACTN</name>
<proteinExistence type="predicted"/>
<evidence type="ECO:0000313" key="2">
    <source>
        <dbReference type="Proteomes" id="UP001592528"/>
    </source>
</evidence>
<dbReference type="RefSeq" id="WP_198037653.1">
    <property type="nucleotide sequence ID" value="NZ_JBHEZZ010000036.1"/>
</dbReference>
<reference evidence="1 2" key="1">
    <citation type="submission" date="2024-09" db="EMBL/GenBank/DDBJ databases">
        <authorList>
            <person name="Lee S.D."/>
        </authorList>
    </citation>
    <scope>NUCLEOTIDE SEQUENCE [LARGE SCALE GENOMIC DNA]</scope>
    <source>
        <strain evidence="1 2">N1-5</strain>
    </source>
</reference>
<comment type="caution">
    <text evidence="1">The sequence shown here is derived from an EMBL/GenBank/DDBJ whole genome shotgun (WGS) entry which is preliminary data.</text>
</comment>
<evidence type="ECO:0000313" key="1">
    <source>
        <dbReference type="EMBL" id="MFC1406950.1"/>
    </source>
</evidence>
<dbReference type="Proteomes" id="UP001592528">
    <property type="component" value="Unassembled WGS sequence"/>
</dbReference>
<organism evidence="1 2">
    <name type="scientific">Streptacidiphilus cavernicola</name>
    <dbReference type="NCBI Taxonomy" id="3342716"/>
    <lineage>
        <taxon>Bacteria</taxon>
        <taxon>Bacillati</taxon>
        <taxon>Actinomycetota</taxon>
        <taxon>Actinomycetes</taxon>
        <taxon>Kitasatosporales</taxon>
        <taxon>Streptomycetaceae</taxon>
        <taxon>Streptacidiphilus</taxon>
    </lineage>
</organism>
<dbReference type="InterPro" id="IPR016181">
    <property type="entry name" value="Acyl_CoA_acyltransferase"/>
</dbReference>
<keyword evidence="2" id="KW-1185">Reference proteome</keyword>
<protein>
    <recommendedName>
        <fullName evidence="3">GNAT family N-acetyltransferase</fullName>
    </recommendedName>
</protein>
<gene>
    <name evidence="1" type="ORF">ACEZDJ_37255</name>
</gene>
<dbReference type="SUPFAM" id="SSF55729">
    <property type="entry name" value="Acyl-CoA N-acyltransferases (Nat)"/>
    <property type="match status" value="1"/>
</dbReference>
<evidence type="ECO:0008006" key="3">
    <source>
        <dbReference type="Google" id="ProtNLM"/>
    </source>
</evidence>
<accession>A0ABV6UZQ7</accession>
<dbReference type="Gene3D" id="3.40.630.30">
    <property type="match status" value="1"/>
</dbReference>